<comment type="caution">
    <text evidence="1">The sequence shown here is derived from an EMBL/GenBank/DDBJ whole genome shotgun (WGS) entry which is preliminary data.</text>
</comment>
<name>A0A417YQ47_9BACI</name>
<keyword evidence="2" id="KW-1185">Reference proteome</keyword>
<dbReference type="EMBL" id="QWEG01000012">
    <property type="protein sequence ID" value="RHW35999.1"/>
    <property type="molecule type" value="Genomic_DNA"/>
</dbReference>
<reference evidence="1 2" key="1">
    <citation type="journal article" date="2017" name="Int. J. Syst. Evol. Microbiol.">
        <title>Bacillus notoginsengisoli sp. nov., a novel bacterium isolated from the rhizosphere of Panax notoginseng.</title>
        <authorList>
            <person name="Zhang M.Y."/>
            <person name="Cheng J."/>
            <person name="Cai Y."/>
            <person name="Zhang T.Y."/>
            <person name="Wu Y.Y."/>
            <person name="Manikprabhu D."/>
            <person name="Li W.J."/>
            <person name="Zhang Y.X."/>
        </authorList>
    </citation>
    <scope>NUCLEOTIDE SEQUENCE [LARGE SCALE GENOMIC DNA]</scope>
    <source>
        <strain evidence="1 2">JCM 30743</strain>
    </source>
</reference>
<sequence length="126" mass="15118">MVDLLPEEDKDIAFNYIIMNLLILALDRDIEAIRNSKLKLKEQHVLLMERVRDLAIKDSSKIKKETFRRGIKVFDKEIVNEDFVRYPYTIRGYESEFRCLVYALKTHTLKKLNYYYNLVVPNQDRT</sequence>
<accession>A0A417YQ47</accession>
<organism evidence="1 2">
    <name type="scientific">Neobacillus notoginsengisoli</name>
    <dbReference type="NCBI Taxonomy" id="1578198"/>
    <lineage>
        <taxon>Bacteria</taxon>
        <taxon>Bacillati</taxon>
        <taxon>Bacillota</taxon>
        <taxon>Bacilli</taxon>
        <taxon>Bacillales</taxon>
        <taxon>Bacillaceae</taxon>
        <taxon>Neobacillus</taxon>
    </lineage>
</organism>
<dbReference type="RefSeq" id="WP_118923036.1">
    <property type="nucleotide sequence ID" value="NZ_QWEG01000012.1"/>
</dbReference>
<proteinExistence type="predicted"/>
<dbReference type="Pfam" id="PF26325">
    <property type="entry name" value="YhjD"/>
    <property type="match status" value="1"/>
</dbReference>
<protein>
    <submittedName>
        <fullName evidence="1">Uncharacterized protein</fullName>
    </submittedName>
</protein>
<evidence type="ECO:0000313" key="2">
    <source>
        <dbReference type="Proteomes" id="UP000284416"/>
    </source>
</evidence>
<evidence type="ECO:0000313" key="1">
    <source>
        <dbReference type="EMBL" id="RHW35999.1"/>
    </source>
</evidence>
<dbReference type="OrthoDB" id="2880155at2"/>
<gene>
    <name evidence="1" type="ORF">D1B31_18090</name>
</gene>
<dbReference type="Proteomes" id="UP000284416">
    <property type="component" value="Unassembled WGS sequence"/>
</dbReference>
<dbReference type="InterPro" id="IPR058600">
    <property type="entry name" value="YhjD-like"/>
</dbReference>
<dbReference type="AlphaFoldDB" id="A0A417YQ47"/>